<gene>
    <name evidence="2" type="ORF">V5O48_001828</name>
</gene>
<accession>A0ABR3FX92</accession>
<evidence type="ECO:0000313" key="2">
    <source>
        <dbReference type="EMBL" id="KAL0580169.1"/>
    </source>
</evidence>
<protein>
    <submittedName>
        <fullName evidence="2">Uncharacterized protein</fullName>
    </submittedName>
</protein>
<evidence type="ECO:0000256" key="1">
    <source>
        <dbReference type="SAM" id="MobiDB-lite"/>
    </source>
</evidence>
<evidence type="ECO:0000313" key="3">
    <source>
        <dbReference type="Proteomes" id="UP001465976"/>
    </source>
</evidence>
<feature type="region of interest" description="Disordered" evidence="1">
    <location>
        <begin position="76"/>
        <end position="129"/>
    </location>
</feature>
<proteinExistence type="predicted"/>
<organism evidence="2 3">
    <name type="scientific">Marasmius crinis-equi</name>
    <dbReference type="NCBI Taxonomy" id="585013"/>
    <lineage>
        <taxon>Eukaryota</taxon>
        <taxon>Fungi</taxon>
        <taxon>Dikarya</taxon>
        <taxon>Basidiomycota</taxon>
        <taxon>Agaricomycotina</taxon>
        <taxon>Agaricomycetes</taxon>
        <taxon>Agaricomycetidae</taxon>
        <taxon>Agaricales</taxon>
        <taxon>Marasmiineae</taxon>
        <taxon>Marasmiaceae</taxon>
        <taxon>Marasmius</taxon>
    </lineage>
</organism>
<dbReference type="EMBL" id="JBAHYK010000037">
    <property type="protein sequence ID" value="KAL0580169.1"/>
    <property type="molecule type" value="Genomic_DNA"/>
</dbReference>
<keyword evidence="3" id="KW-1185">Reference proteome</keyword>
<comment type="caution">
    <text evidence="2">The sequence shown here is derived from an EMBL/GenBank/DDBJ whole genome shotgun (WGS) entry which is preliminary data.</text>
</comment>
<dbReference type="Proteomes" id="UP001465976">
    <property type="component" value="Unassembled WGS sequence"/>
</dbReference>
<name>A0ABR3FX92_9AGAR</name>
<sequence>MAGGRDKRDLSVLPFGALGESWSSYMGMYTYFLDFFRRATSIGSLEPKTSTLGSPEFLVWICSLGSDEGDLDLRWEPVSLPGQGSDNGREEGLASEVTEGVVDDTTSGFGGEVGVMGEFSEGMDAAGGS</sequence>
<reference evidence="2 3" key="1">
    <citation type="submission" date="2024-02" db="EMBL/GenBank/DDBJ databases">
        <title>A draft genome for the cacao thread blight pathogen Marasmius crinis-equi.</title>
        <authorList>
            <person name="Cohen S.P."/>
            <person name="Baruah I.K."/>
            <person name="Amoako-Attah I."/>
            <person name="Bukari Y."/>
            <person name="Meinhardt L.W."/>
            <person name="Bailey B.A."/>
        </authorList>
    </citation>
    <scope>NUCLEOTIDE SEQUENCE [LARGE SCALE GENOMIC DNA]</scope>
    <source>
        <strain evidence="2 3">GH-76</strain>
    </source>
</reference>